<sequence length="357" mass="37762">MRKDEFARYAGPKLRGERTVIEREQQGYPEALCDIADPPDRLFVIGNVAALREGIAIVGARNATPYGTSCAKRFARIAARRRITVISGGARGCDAAAHRAALEAKGPTVAFLGGGCDELYPASHFGLFQEIVDAGGAVVSEQEWSFPPMRHTFRARNRLIAGLAKATLIVEAGLPSGTFSTADEALAANREVLVVPGSIASSASRGSNRLLYQGATPIVDDETFSSVLEALFGQQELAGFAVACSCSGAVGRAGDVSEVHVDGSGERRRAGKSSGRNRAGGVIADSDGGAKDAVYEAMCANPMSIEEMLGYVESQGLDEGFRMQGNAITFLMVRLAELQRSGRIVRYPDGRYGPVVV</sequence>
<evidence type="ECO:0000313" key="4">
    <source>
        <dbReference type="EMBL" id="MEQ3362273.1"/>
    </source>
</evidence>
<proteinExistence type="inferred from homology"/>
<keyword evidence="5" id="KW-1185">Reference proteome</keyword>
<accession>A0ABV1JB12</accession>
<feature type="region of interest" description="Disordered" evidence="2">
    <location>
        <begin position="261"/>
        <end position="284"/>
    </location>
</feature>
<evidence type="ECO:0000313" key="5">
    <source>
        <dbReference type="Proteomes" id="UP001487305"/>
    </source>
</evidence>
<comment type="caution">
    <text evidence="4">The sequence shown here is derived from an EMBL/GenBank/DDBJ whole genome shotgun (WGS) entry which is preliminary data.</text>
</comment>
<feature type="domain" description="Smf/DprA SLOG" evidence="3">
    <location>
        <begin position="20"/>
        <end position="224"/>
    </location>
</feature>
<dbReference type="NCBIfam" id="TIGR00732">
    <property type="entry name" value="dprA"/>
    <property type="match status" value="1"/>
</dbReference>
<dbReference type="RefSeq" id="WP_102374782.1">
    <property type="nucleotide sequence ID" value="NZ_JBBNOP010000003.1"/>
</dbReference>
<dbReference type="PANTHER" id="PTHR43022:SF1">
    <property type="entry name" value="PROTEIN SMF"/>
    <property type="match status" value="1"/>
</dbReference>
<comment type="similarity">
    <text evidence="1">Belongs to the DprA/Smf family.</text>
</comment>
<evidence type="ECO:0000259" key="3">
    <source>
        <dbReference type="Pfam" id="PF02481"/>
    </source>
</evidence>
<dbReference type="PANTHER" id="PTHR43022">
    <property type="entry name" value="PROTEIN SMF"/>
    <property type="match status" value="1"/>
</dbReference>
<dbReference type="EMBL" id="JBBNOP010000003">
    <property type="protein sequence ID" value="MEQ3362273.1"/>
    <property type="molecule type" value="Genomic_DNA"/>
</dbReference>
<evidence type="ECO:0000256" key="2">
    <source>
        <dbReference type="SAM" id="MobiDB-lite"/>
    </source>
</evidence>
<reference evidence="4 5" key="1">
    <citation type="submission" date="2024-04" db="EMBL/GenBank/DDBJ databases">
        <title>Human intestinal bacterial collection.</title>
        <authorList>
            <person name="Pauvert C."/>
            <person name="Hitch T.C.A."/>
            <person name="Clavel T."/>
        </authorList>
    </citation>
    <scope>NUCLEOTIDE SEQUENCE [LARGE SCALE GENOMIC DNA]</scope>
    <source>
        <strain evidence="4 5">CLA-KB-H42</strain>
    </source>
</reference>
<protein>
    <submittedName>
        <fullName evidence="4">DNA-processing protein DprA</fullName>
    </submittedName>
</protein>
<name>A0ABV1JB12_9ACTN</name>
<dbReference type="Pfam" id="PF02481">
    <property type="entry name" value="DNA_processg_A"/>
    <property type="match status" value="1"/>
</dbReference>
<dbReference type="SUPFAM" id="SSF102405">
    <property type="entry name" value="MCP/YpsA-like"/>
    <property type="match status" value="1"/>
</dbReference>
<dbReference type="Gene3D" id="3.40.50.450">
    <property type="match status" value="1"/>
</dbReference>
<gene>
    <name evidence="4" type="primary">dprA</name>
    <name evidence="4" type="ORF">AAA083_04705</name>
</gene>
<organism evidence="4 5">
    <name type="scientific">Raoultibacter massiliensis</name>
    <dbReference type="NCBI Taxonomy" id="1852371"/>
    <lineage>
        <taxon>Bacteria</taxon>
        <taxon>Bacillati</taxon>
        <taxon>Actinomycetota</taxon>
        <taxon>Coriobacteriia</taxon>
        <taxon>Eggerthellales</taxon>
        <taxon>Eggerthellaceae</taxon>
        <taxon>Raoultibacter</taxon>
    </lineage>
</organism>
<dbReference type="InterPro" id="IPR003488">
    <property type="entry name" value="DprA"/>
</dbReference>
<dbReference type="Proteomes" id="UP001487305">
    <property type="component" value="Unassembled WGS sequence"/>
</dbReference>
<dbReference type="InterPro" id="IPR057666">
    <property type="entry name" value="DrpA_SLOG"/>
</dbReference>
<evidence type="ECO:0000256" key="1">
    <source>
        <dbReference type="ARBA" id="ARBA00006525"/>
    </source>
</evidence>